<dbReference type="EMBL" id="WJBH02000009">
    <property type="protein sequence ID" value="KAI9553074.1"/>
    <property type="molecule type" value="Genomic_DNA"/>
</dbReference>
<accession>A0AAD5KJ49</accession>
<reference evidence="1 2" key="1">
    <citation type="submission" date="2022-05" db="EMBL/GenBank/DDBJ databases">
        <title>A multi-omics perspective on studying reproductive biology in Daphnia sinensis.</title>
        <authorList>
            <person name="Jia J."/>
        </authorList>
    </citation>
    <scope>NUCLEOTIDE SEQUENCE [LARGE SCALE GENOMIC DNA]</scope>
    <source>
        <strain evidence="1 2">WSL</strain>
    </source>
</reference>
<keyword evidence="2" id="KW-1185">Reference proteome</keyword>
<name>A0AAD5KJ49_9CRUS</name>
<evidence type="ECO:0000313" key="1">
    <source>
        <dbReference type="EMBL" id="KAI9553074.1"/>
    </source>
</evidence>
<organism evidence="1 2">
    <name type="scientific">Daphnia sinensis</name>
    <dbReference type="NCBI Taxonomy" id="1820382"/>
    <lineage>
        <taxon>Eukaryota</taxon>
        <taxon>Metazoa</taxon>
        <taxon>Ecdysozoa</taxon>
        <taxon>Arthropoda</taxon>
        <taxon>Crustacea</taxon>
        <taxon>Branchiopoda</taxon>
        <taxon>Diplostraca</taxon>
        <taxon>Cladocera</taxon>
        <taxon>Anomopoda</taxon>
        <taxon>Daphniidae</taxon>
        <taxon>Daphnia</taxon>
        <taxon>Daphnia similis group</taxon>
    </lineage>
</organism>
<comment type="caution">
    <text evidence="1">The sequence shown here is derived from an EMBL/GenBank/DDBJ whole genome shotgun (WGS) entry which is preliminary data.</text>
</comment>
<dbReference type="Proteomes" id="UP000820818">
    <property type="component" value="Linkage Group LG9"/>
</dbReference>
<proteinExistence type="predicted"/>
<protein>
    <submittedName>
        <fullName evidence="1">Uncharacterized protein</fullName>
    </submittedName>
</protein>
<evidence type="ECO:0000313" key="2">
    <source>
        <dbReference type="Proteomes" id="UP000820818"/>
    </source>
</evidence>
<dbReference type="AlphaFoldDB" id="A0AAD5KJ49"/>
<gene>
    <name evidence="1" type="ORF">GHT06_020964</name>
</gene>
<sequence length="76" mass="8222">MRIEPRLWMGHASCGTNLKEPCCPLLPAVAKRPQILLYTSSNVFLFAPVAKIDSASEIRGGGIERALPTPAIDCDL</sequence>